<dbReference type="AlphaFoldDB" id="A0A9Q8SSK6"/>
<feature type="compositionally biased region" description="Low complexity" evidence="1">
    <location>
        <begin position="348"/>
        <end position="361"/>
    </location>
</feature>
<feature type="region of interest" description="Disordered" evidence="1">
    <location>
        <begin position="348"/>
        <end position="383"/>
    </location>
</feature>
<feature type="region of interest" description="Disordered" evidence="1">
    <location>
        <begin position="157"/>
        <end position="179"/>
    </location>
</feature>
<feature type="compositionally biased region" description="Basic and acidic residues" evidence="1">
    <location>
        <begin position="364"/>
        <end position="379"/>
    </location>
</feature>
<protein>
    <submittedName>
        <fullName evidence="2">Uncharacterized protein</fullName>
    </submittedName>
</protein>
<sequence length="530" mass="57301">MMDGCIGHFSVPFTTYLTSPHLNLGSAATSPVTSHISTLTTTREATLTGVSPIDTVPTHAHERPIAWSSISAAGLGMRIDLLIERHEEGKKAITIHHCQPPRGFYDDRAFEHPYAQSGLHTVAFTAVVDLILSAEPLNPAQSSASTPHLISDAIASDQSDMDRGPDPPQITTVPEPCPNPFPPGRATGSIGLSDLLRNRRSMHKVIGVKQEAWDGYFLLLQDAVAATTSGFPIIDKPGQGGTTGVWDGQVLGQSTTCRRAPTAPIRRRNSRSTCEGAWRTPLLSASNSTVRPHPTLPIPLPQPGRCIQTKLAKPPSQSCNLGSDPSSNRVQMSPYQYQVCDVPRLAASKRPAAARAGHGPPNQRPREVGKPDSPEKHGLGDVAAATNSRRRLLAIRLGVEGADRSSLVPRILGRGLHHMQMGGIGRYTSHTFSGRRWIIIHELKQKAISGSQGLTQAEYLCSRSIAPFGIVCIAGVGCSVLTRALETLKLTRTRKTRQKPSMSPLDWRQVILTGLPRSIIWPELRRGLDS</sequence>
<evidence type="ECO:0000313" key="3">
    <source>
        <dbReference type="Proteomes" id="UP000830671"/>
    </source>
</evidence>
<dbReference type="Proteomes" id="UP000830671">
    <property type="component" value="Chromosome 4"/>
</dbReference>
<feature type="region of interest" description="Disordered" evidence="1">
    <location>
        <begin position="311"/>
        <end position="330"/>
    </location>
</feature>
<feature type="compositionally biased region" description="Polar residues" evidence="1">
    <location>
        <begin position="315"/>
        <end position="330"/>
    </location>
</feature>
<proteinExistence type="predicted"/>
<dbReference type="KEGG" id="clup:CLUP02_07946"/>
<evidence type="ECO:0000313" key="2">
    <source>
        <dbReference type="EMBL" id="UQC82458.1"/>
    </source>
</evidence>
<dbReference type="GeneID" id="73341948"/>
<name>A0A9Q8SSK6_9PEZI</name>
<gene>
    <name evidence="2" type="ORF">CLUP02_07946</name>
</gene>
<keyword evidence="3" id="KW-1185">Reference proteome</keyword>
<dbReference type="EMBL" id="CP019476">
    <property type="protein sequence ID" value="UQC82458.1"/>
    <property type="molecule type" value="Genomic_DNA"/>
</dbReference>
<organism evidence="2 3">
    <name type="scientific">Colletotrichum lupini</name>
    <dbReference type="NCBI Taxonomy" id="145971"/>
    <lineage>
        <taxon>Eukaryota</taxon>
        <taxon>Fungi</taxon>
        <taxon>Dikarya</taxon>
        <taxon>Ascomycota</taxon>
        <taxon>Pezizomycotina</taxon>
        <taxon>Sordariomycetes</taxon>
        <taxon>Hypocreomycetidae</taxon>
        <taxon>Glomerellales</taxon>
        <taxon>Glomerellaceae</taxon>
        <taxon>Colletotrichum</taxon>
        <taxon>Colletotrichum acutatum species complex</taxon>
    </lineage>
</organism>
<accession>A0A9Q8SSK6</accession>
<dbReference type="RefSeq" id="XP_049144081.1">
    <property type="nucleotide sequence ID" value="XM_049286938.1"/>
</dbReference>
<reference evidence="2" key="1">
    <citation type="journal article" date="2021" name="Mol. Plant Microbe Interact.">
        <title>Complete Genome Sequence of the Plant-Pathogenic Fungus Colletotrichum lupini.</title>
        <authorList>
            <person name="Baroncelli R."/>
            <person name="Pensec F."/>
            <person name="Da Lio D."/>
            <person name="Boufleur T."/>
            <person name="Vicente I."/>
            <person name="Sarrocco S."/>
            <person name="Picot A."/>
            <person name="Baraldi E."/>
            <person name="Sukno S."/>
            <person name="Thon M."/>
            <person name="Le Floch G."/>
        </authorList>
    </citation>
    <scope>NUCLEOTIDE SEQUENCE</scope>
    <source>
        <strain evidence="2">IMI 504893</strain>
    </source>
</reference>
<evidence type="ECO:0000256" key="1">
    <source>
        <dbReference type="SAM" id="MobiDB-lite"/>
    </source>
</evidence>
<feature type="region of interest" description="Disordered" evidence="1">
    <location>
        <begin position="285"/>
        <end position="305"/>
    </location>
</feature>